<name>A0A2R6RZU6_9APHY</name>
<dbReference type="GO" id="GO:0005737">
    <property type="term" value="C:cytoplasm"/>
    <property type="evidence" value="ECO:0007669"/>
    <property type="project" value="TreeGrafter"/>
</dbReference>
<dbReference type="PANTHER" id="PTHR15921">
    <property type="entry name" value="PRE-MRNA CLEAVAGE COMPLEX II"/>
    <property type="match status" value="1"/>
</dbReference>
<accession>A0A2R6RZU6</accession>
<feature type="region of interest" description="Disordered" evidence="1">
    <location>
        <begin position="38"/>
        <end position="64"/>
    </location>
</feature>
<feature type="domain" description="Pcf11 C-terminal" evidence="2">
    <location>
        <begin position="304"/>
        <end position="347"/>
    </location>
</feature>
<gene>
    <name evidence="3" type="ORF">PHLCEN_2v1490</name>
</gene>
<sequence length="523" mass="56913">MNLLTRIFAARWKKYYLHGVPRPPTAVSYTALSRNSQLSGTLGGESTQSESMSGSGQPGSSTQQVLSELEFVLNQKERAVEVNPYYRQSLVQQYPPQPSYPPVAGPSYALPQVSYTPPQASYPPPPSCCHAKAEPVEILNLLSSKSISGTSSTSATPAAPVNVSSLFSALVKAGRRKRVPQKFLSAGIKLSSAGILKQQSPIVQFLHDRLPSQCKQCGIRFAGDFTGKKKLQDRLDMHFRQNRRASQAAGRGYSRSWFITIDDWLHDGAVDVQGKSGADGSRMNANAVAAAEAAKHDAELGAMFVVVPPGDEAKSIACPICKETPKSEFLEDEEEWVWRKAVKKYDRAQLNGDVKLGLSSPSKRIGMKRKAEEENPTSTHLPCLIPAAIHSQASPPGDEELAALYNQVLIGFAEESHIPLKNCPLRETAGNGGDTQRSIHSMQSRAPNPAVYTNLTSFFSPRFAKPGRQLQQVRRLPPLPGRSAPSPPPLSATMSQPFISMPEPGPYHPDTLLAIIIFVQSCF</sequence>
<feature type="compositionally biased region" description="Low complexity" evidence="1">
    <location>
        <begin position="48"/>
        <end position="64"/>
    </location>
</feature>
<dbReference type="AlphaFoldDB" id="A0A2R6RZU6"/>
<dbReference type="GO" id="GO:0031124">
    <property type="term" value="P:mRNA 3'-end processing"/>
    <property type="evidence" value="ECO:0007669"/>
    <property type="project" value="InterPro"/>
</dbReference>
<evidence type="ECO:0000313" key="4">
    <source>
        <dbReference type="Proteomes" id="UP000186601"/>
    </source>
</evidence>
<dbReference type="EMBL" id="MLYV02000119">
    <property type="protein sequence ID" value="PSS35552.1"/>
    <property type="molecule type" value="Genomic_DNA"/>
</dbReference>
<dbReference type="InterPro" id="IPR054127">
    <property type="entry name" value="Pcf11_C"/>
</dbReference>
<evidence type="ECO:0000313" key="3">
    <source>
        <dbReference type="EMBL" id="PSS35552.1"/>
    </source>
</evidence>
<evidence type="ECO:0000259" key="2">
    <source>
        <dbReference type="Pfam" id="PF21936"/>
    </source>
</evidence>
<dbReference type="OrthoDB" id="2129491at2759"/>
<dbReference type="Pfam" id="PF21936">
    <property type="entry name" value="Pcf11_C"/>
    <property type="match status" value="1"/>
</dbReference>
<proteinExistence type="predicted"/>
<dbReference type="GO" id="GO:0000993">
    <property type="term" value="F:RNA polymerase II complex binding"/>
    <property type="evidence" value="ECO:0007669"/>
    <property type="project" value="InterPro"/>
</dbReference>
<dbReference type="GO" id="GO:0006369">
    <property type="term" value="P:termination of RNA polymerase II transcription"/>
    <property type="evidence" value="ECO:0007669"/>
    <property type="project" value="InterPro"/>
</dbReference>
<dbReference type="PANTHER" id="PTHR15921:SF3">
    <property type="entry name" value="PRE-MRNA CLEAVAGE COMPLEX 2 PROTEIN PCF11"/>
    <property type="match status" value="1"/>
</dbReference>
<organism evidence="3 4">
    <name type="scientific">Hermanssonia centrifuga</name>
    <dbReference type="NCBI Taxonomy" id="98765"/>
    <lineage>
        <taxon>Eukaryota</taxon>
        <taxon>Fungi</taxon>
        <taxon>Dikarya</taxon>
        <taxon>Basidiomycota</taxon>
        <taxon>Agaricomycotina</taxon>
        <taxon>Agaricomycetes</taxon>
        <taxon>Polyporales</taxon>
        <taxon>Meruliaceae</taxon>
        <taxon>Hermanssonia</taxon>
    </lineage>
</organism>
<protein>
    <recommendedName>
        <fullName evidence="2">Pcf11 C-terminal domain-containing protein</fullName>
    </recommendedName>
</protein>
<reference evidence="3 4" key="1">
    <citation type="submission" date="2018-02" db="EMBL/GenBank/DDBJ databases">
        <title>Genome sequence of the basidiomycete white-rot fungus Phlebia centrifuga.</title>
        <authorList>
            <person name="Granchi Z."/>
            <person name="Peng M."/>
            <person name="de Vries R.P."/>
            <person name="Hilden K."/>
            <person name="Makela M.R."/>
            <person name="Grigoriev I."/>
            <person name="Riley R."/>
        </authorList>
    </citation>
    <scope>NUCLEOTIDE SEQUENCE [LARGE SCALE GENOMIC DNA]</scope>
    <source>
        <strain evidence="3 4">FBCC195</strain>
    </source>
</reference>
<evidence type="ECO:0000256" key="1">
    <source>
        <dbReference type="SAM" id="MobiDB-lite"/>
    </source>
</evidence>
<keyword evidence="4" id="KW-1185">Reference proteome</keyword>
<dbReference type="GO" id="GO:0005849">
    <property type="term" value="C:mRNA cleavage factor complex"/>
    <property type="evidence" value="ECO:0007669"/>
    <property type="project" value="TreeGrafter"/>
</dbReference>
<dbReference type="STRING" id="98765.A0A2R6RZU6"/>
<dbReference type="GO" id="GO:0003729">
    <property type="term" value="F:mRNA binding"/>
    <property type="evidence" value="ECO:0007669"/>
    <property type="project" value="InterPro"/>
</dbReference>
<dbReference type="Proteomes" id="UP000186601">
    <property type="component" value="Unassembled WGS sequence"/>
</dbReference>
<feature type="compositionally biased region" description="Polar residues" evidence="1">
    <location>
        <begin position="38"/>
        <end position="47"/>
    </location>
</feature>
<comment type="caution">
    <text evidence="3">The sequence shown here is derived from an EMBL/GenBank/DDBJ whole genome shotgun (WGS) entry which is preliminary data.</text>
</comment>
<dbReference type="InterPro" id="IPR045154">
    <property type="entry name" value="PCF11-like"/>
</dbReference>